<reference evidence="6" key="1">
    <citation type="submission" date="2021-11" db="EMBL/GenBank/DDBJ databases">
        <title>Description of novel Chryseobacterium species.</title>
        <authorList>
            <person name="Saticioglu I.B."/>
            <person name="Ay H."/>
            <person name="Altun S."/>
            <person name="Duman M."/>
        </authorList>
    </citation>
    <scope>NUCLEOTIDE SEQUENCE</scope>
    <source>
        <strain evidence="6">C-39</strain>
    </source>
</reference>
<dbReference type="GO" id="GO:0016020">
    <property type="term" value="C:membrane"/>
    <property type="evidence" value="ECO:0007669"/>
    <property type="project" value="UniProtKB-SubCell"/>
</dbReference>
<dbReference type="AlphaFoldDB" id="A0A9Q3UTI4"/>
<sequence>MNRIVYIKRFSLENLFFYLTLKKYSQSSVKISDICGNVKRNNIYHLTMKLLTILFVTFALALIGTKIFQGDWNLVFSGNLGMAAFMLFTGFAHFKFQKGMALMIPEFIPAKMFWVYFTGLIEIAAAIGLMIPSIRELTSILLIIFLVLVFIANIDSSRKKVNLFKADYSGPGMSYLYKERIPMQIILIAWTWFFGIYLN</sequence>
<evidence type="ECO:0000256" key="1">
    <source>
        <dbReference type="ARBA" id="ARBA00004141"/>
    </source>
</evidence>
<evidence type="ECO:0000313" key="6">
    <source>
        <dbReference type="EMBL" id="MCC9033753.1"/>
    </source>
</evidence>
<proteinExistence type="predicted"/>
<dbReference type="Proteomes" id="UP001107960">
    <property type="component" value="Unassembled WGS sequence"/>
</dbReference>
<dbReference type="PANTHER" id="PTHR36974">
    <property type="entry name" value="MEMBRANE PROTEIN-RELATED"/>
    <property type="match status" value="1"/>
</dbReference>
<feature type="transmembrane region" description="Helical" evidence="5">
    <location>
        <begin position="74"/>
        <end position="92"/>
    </location>
</feature>
<evidence type="ECO:0000256" key="3">
    <source>
        <dbReference type="ARBA" id="ARBA00022989"/>
    </source>
</evidence>
<gene>
    <name evidence="6" type="ORF">LNP80_05695</name>
</gene>
<evidence type="ECO:0000313" key="7">
    <source>
        <dbReference type="Proteomes" id="UP001107960"/>
    </source>
</evidence>
<feature type="transmembrane region" description="Helical" evidence="5">
    <location>
        <begin position="137"/>
        <end position="154"/>
    </location>
</feature>
<evidence type="ECO:0000256" key="5">
    <source>
        <dbReference type="SAM" id="Phobius"/>
    </source>
</evidence>
<accession>A0A9Q3UTI4</accession>
<evidence type="ECO:0000256" key="2">
    <source>
        <dbReference type="ARBA" id="ARBA00022692"/>
    </source>
</evidence>
<evidence type="ECO:0008006" key="8">
    <source>
        <dbReference type="Google" id="ProtNLM"/>
    </source>
</evidence>
<dbReference type="InterPro" id="IPR032808">
    <property type="entry name" value="DoxX"/>
</dbReference>
<comment type="caution">
    <text evidence="6">The sequence shown here is derived from an EMBL/GenBank/DDBJ whole genome shotgun (WGS) entry which is preliminary data.</text>
</comment>
<dbReference type="RefSeq" id="WP_229986397.1">
    <property type="nucleotide sequence ID" value="NZ_JAJJML010000001.1"/>
</dbReference>
<organism evidence="6 7">
    <name type="scientific">Chryseobacterium muglaense</name>
    <dbReference type="NCBI Taxonomy" id="2893752"/>
    <lineage>
        <taxon>Bacteria</taxon>
        <taxon>Pseudomonadati</taxon>
        <taxon>Bacteroidota</taxon>
        <taxon>Flavobacteriia</taxon>
        <taxon>Flavobacteriales</taxon>
        <taxon>Weeksellaceae</taxon>
        <taxon>Chryseobacterium group</taxon>
        <taxon>Chryseobacterium</taxon>
    </lineage>
</organism>
<evidence type="ECO:0000256" key="4">
    <source>
        <dbReference type="ARBA" id="ARBA00023136"/>
    </source>
</evidence>
<name>A0A9Q3UTI4_9FLAO</name>
<dbReference type="Pfam" id="PF13564">
    <property type="entry name" value="DoxX_2"/>
    <property type="match status" value="1"/>
</dbReference>
<feature type="transmembrane region" description="Helical" evidence="5">
    <location>
        <begin position="113"/>
        <end position="131"/>
    </location>
</feature>
<keyword evidence="3 5" id="KW-1133">Transmembrane helix</keyword>
<dbReference type="PANTHER" id="PTHR36974:SF1">
    <property type="entry name" value="DOXX FAMILY MEMBRANE PROTEIN"/>
    <property type="match status" value="1"/>
</dbReference>
<keyword evidence="2 5" id="KW-0812">Transmembrane</keyword>
<feature type="transmembrane region" description="Helical" evidence="5">
    <location>
        <begin position="181"/>
        <end position="198"/>
    </location>
</feature>
<protein>
    <recommendedName>
        <fullName evidence="8">DoxX family membrane protein</fullName>
    </recommendedName>
</protein>
<dbReference type="EMBL" id="JAJJML010000001">
    <property type="protein sequence ID" value="MCC9033753.1"/>
    <property type="molecule type" value="Genomic_DNA"/>
</dbReference>
<comment type="subcellular location">
    <subcellularLocation>
        <location evidence="1">Membrane</location>
        <topology evidence="1">Multi-pass membrane protein</topology>
    </subcellularLocation>
</comment>
<feature type="transmembrane region" description="Helical" evidence="5">
    <location>
        <begin position="50"/>
        <end position="68"/>
    </location>
</feature>
<keyword evidence="4 5" id="KW-0472">Membrane</keyword>